<dbReference type="AlphaFoldDB" id="A0A0A0LHD8"/>
<proteinExistence type="inferred from homology"/>
<feature type="compositionally biased region" description="Acidic residues" evidence="3">
    <location>
        <begin position="82"/>
        <end position="97"/>
    </location>
</feature>
<reference evidence="5 6" key="1">
    <citation type="journal article" date="2009" name="Nat. Genet.">
        <title>The genome of the cucumber, Cucumis sativus L.</title>
        <authorList>
            <person name="Huang S."/>
            <person name="Li R."/>
            <person name="Zhang Z."/>
            <person name="Li L."/>
            <person name="Gu X."/>
            <person name="Fan W."/>
            <person name="Lucas W.J."/>
            <person name="Wang X."/>
            <person name="Xie B."/>
            <person name="Ni P."/>
            <person name="Ren Y."/>
            <person name="Zhu H."/>
            <person name="Li J."/>
            <person name="Lin K."/>
            <person name="Jin W."/>
            <person name="Fei Z."/>
            <person name="Li G."/>
            <person name="Staub J."/>
            <person name="Kilian A."/>
            <person name="van der Vossen E.A."/>
            <person name="Wu Y."/>
            <person name="Guo J."/>
            <person name="He J."/>
            <person name="Jia Z."/>
            <person name="Ren Y."/>
            <person name="Tian G."/>
            <person name="Lu Y."/>
            <person name="Ruan J."/>
            <person name="Qian W."/>
            <person name="Wang M."/>
            <person name="Huang Q."/>
            <person name="Li B."/>
            <person name="Xuan Z."/>
            <person name="Cao J."/>
            <person name="Asan"/>
            <person name="Wu Z."/>
            <person name="Zhang J."/>
            <person name="Cai Q."/>
            <person name="Bai Y."/>
            <person name="Zhao B."/>
            <person name="Han Y."/>
            <person name="Li Y."/>
            <person name="Li X."/>
            <person name="Wang S."/>
            <person name="Shi Q."/>
            <person name="Liu S."/>
            <person name="Cho W.K."/>
            <person name="Kim J.Y."/>
            <person name="Xu Y."/>
            <person name="Heller-Uszynska K."/>
            <person name="Miao H."/>
            <person name="Cheng Z."/>
            <person name="Zhang S."/>
            <person name="Wu J."/>
            <person name="Yang Y."/>
            <person name="Kang H."/>
            <person name="Li M."/>
            <person name="Liang H."/>
            <person name="Ren X."/>
            <person name="Shi Z."/>
            <person name="Wen M."/>
            <person name="Jian M."/>
            <person name="Yang H."/>
            <person name="Zhang G."/>
            <person name="Yang Z."/>
            <person name="Chen R."/>
            <person name="Liu S."/>
            <person name="Li J."/>
            <person name="Ma L."/>
            <person name="Liu H."/>
            <person name="Zhou Y."/>
            <person name="Zhao J."/>
            <person name="Fang X."/>
            <person name="Li G."/>
            <person name="Fang L."/>
            <person name="Li Y."/>
            <person name="Liu D."/>
            <person name="Zheng H."/>
            <person name="Zhang Y."/>
            <person name="Qin N."/>
            <person name="Li Z."/>
            <person name="Yang G."/>
            <person name="Yang S."/>
            <person name="Bolund L."/>
            <person name="Kristiansen K."/>
            <person name="Zheng H."/>
            <person name="Li S."/>
            <person name="Zhang X."/>
            <person name="Yang H."/>
            <person name="Wang J."/>
            <person name="Sun R."/>
            <person name="Zhang B."/>
            <person name="Jiang S."/>
            <person name="Wang J."/>
            <person name="Du Y."/>
            <person name="Li S."/>
        </authorList>
    </citation>
    <scope>NUCLEOTIDE SEQUENCE [LARGE SCALE GENOMIC DNA]</scope>
    <source>
        <strain evidence="6">cv. 9930</strain>
    </source>
</reference>
<evidence type="ECO:0000256" key="3">
    <source>
        <dbReference type="SAM" id="MobiDB-lite"/>
    </source>
</evidence>
<feature type="compositionally biased region" description="Acidic residues" evidence="3">
    <location>
        <begin position="113"/>
        <end position="132"/>
    </location>
</feature>
<accession>A0A0A0LHD8</accession>
<sequence>MWALRRASTPLRNQGYRVRTSYVFGKLEVPYFWEGNVAGFGTAAALSDRFIYFDRNNLTTWPSSEVYISSHGLSTQAGAENSGEEGNVEDGCSELDETLPSTSPLEDSKTADDNEEELTSGSEIDDDDDVVDDGTQNELDLPEGETGLVEKISIKRAPSELLNVIWKAPGLTVSSALDKWVSEGKELSRDDISSAMLNLRKCRMYGKALQFSEWLETSGKLDFIENDYASRLYLIGKLRGLRMAENYIAKIPKSFQGEVVYQTLLVNCVIASNVHKAEKVFNKMKNLEFPITAFACNQLLLLYKRTDKRKIADVLLLMKKENVKYSTSTYRILIDVNGLSNDITGMEEVVDSMKAEGIKLDVETLSRLVKHYVSGGLKDKAKAVLKEMEEINSEGSRRPCRILLPLYGELQMEDEVRRLWEICESNPHIEECMAAIVAWGKLKNVQEAEKIFDRVVKTGEKLSARHYSTMLNVYREDSKMLTKGKEVVKQMAESGCRMDPFTLDAVVKLYVEAGEVEKADSFLVKAVLQNKKKPMFTTYITLMDRYASRGDVPNVEKNFAMMRRLGYVGRLSQFQTLIQAYVNAKAPAYGMRERMKADNVFPNKDLAGKLAQVDCLKMRKVSDLLD</sequence>
<organism evidence="5 6">
    <name type="scientific">Cucumis sativus</name>
    <name type="common">Cucumber</name>
    <dbReference type="NCBI Taxonomy" id="3659"/>
    <lineage>
        <taxon>Eukaryota</taxon>
        <taxon>Viridiplantae</taxon>
        <taxon>Streptophyta</taxon>
        <taxon>Embryophyta</taxon>
        <taxon>Tracheophyta</taxon>
        <taxon>Spermatophyta</taxon>
        <taxon>Magnoliopsida</taxon>
        <taxon>eudicotyledons</taxon>
        <taxon>Gunneridae</taxon>
        <taxon>Pentapetalae</taxon>
        <taxon>rosids</taxon>
        <taxon>fabids</taxon>
        <taxon>Cucurbitales</taxon>
        <taxon>Cucurbitaceae</taxon>
        <taxon>Benincaseae</taxon>
        <taxon>Cucumis</taxon>
    </lineage>
</organism>
<dbReference type="OMA" id="RGRCELY"/>
<dbReference type="GO" id="GO:0005739">
    <property type="term" value="C:mitochondrion"/>
    <property type="evidence" value="ECO:0000318"/>
    <property type="project" value="GO_Central"/>
</dbReference>
<comment type="similarity">
    <text evidence="1">Belongs to the PPR family. P subfamily.</text>
</comment>
<dbReference type="Gramene" id="KGN59436">
    <property type="protein sequence ID" value="KGN59436"/>
    <property type="gene ID" value="Csa_3G819930"/>
</dbReference>
<dbReference type="InterPro" id="IPR011990">
    <property type="entry name" value="TPR-like_helical_dom_sf"/>
</dbReference>
<dbReference type="Gene3D" id="1.25.40.10">
    <property type="entry name" value="Tetratricopeptide repeat domain"/>
    <property type="match status" value="3"/>
</dbReference>
<reference evidence="5 6" key="4">
    <citation type="journal article" date="2011" name="BMC Genomics">
        <title>RNA-Seq improves annotation of protein-coding genes in the cucumber genome.</title>
        <authorList>
            <person name="Li Z."/>
            <person name="Zhang Z."/>
            <person name="Yan P."/>
            <person name="Huang S."/>
            <person name="Fei Z."/>
            <person name="Lin K."/>
        </authorList>
    </citation>
    <scope>NUCLEOTIDE SEQUENCE [LARGE SCALE GENOMIC DNA]</scope>
    <source>
        <strain evidence="6">cv. 9930</strain>
    </source>
</reference>
<dbReference type="Pfam" id="PF13812">
    <property type="entry name" value="PPR_3"/>
    <property type="match status" value="2"/>
</dbReference>
<dbReference type="Pfam" id="PF17177">
    <property type="entry name" value="PPR_long"/>
    <property type="match status" value="1"/>
</dbReference>
<evidence type="ECO:0000313" key="5">
    <source>
        <dbReference type="EMBL" id="KGN59436.1"/>
    </source>
</evidence>
<reference evidence="5 6" key="3">
    <citation type="journal article" date="2010" name="BMC Genomics">
        <title>Transcriptome sequencing and comparative analysis of cucumber flowers with different sex types.</title>
        <authorList>
            <person name="Guo S."/>
            <person name="Zheng Y."/>
            <person name="Joung J.G."/>
            <person name="Liu S."/>
            <person name="Zhang Z."/>
            <person name="Crasta O.R."/>
            <person name="Sobral B.W."/>
            <person name="Xu Y."/>
            <person name="Huang S."/>
            <person name="Fei Z."/>
        </authorList>
    </citation>
    <scope>NUCLEOTIDE SEQUENCE [LARGE SCALE GENOMIC DNA]</scope>
    <source>
        <strain evidence="6">cv. 9930</strain>
    </source>
</reference>
<dbReference type="GO" id="GO:0003729">
    <property type="term" value="F:mRNA binding"/>
    <property type="evidence" value="ECO:0007669"/>
    <property type="project" value="UniProtKB-ARBA"/>
</dbReference>
<dbReference type="PANTHER" id="PTHR45717:SF15">
    <property type="entry name" value="AGL218WP"/>
    <property type="match status" value="1"/>
</dbReference>
<gene>
    <name evidence="5" type="ORF">Csa_3G819930</name>
</gene>
<dbReference type="InterPro" id="IPR033443">
    <property type="entry name" value="PROP1-like_PPR_dom"/>
</dbReference>
<evidence type="ECO:0000259" key="4">
    <source>
        <dbReference type="Pfam" id="PF17177"/>
    </source>
</evidence>
<name>A0A0A0LHD8_CUCSA</name>
<dbReference type="PANTHER" id="PTHR45717">
    <property type="entry name" value="OS12G0527900 PROTEIN"/>
    <property type="match status" value="1"/>
</dbReference>
<dbReference type="NCBIfam" id="TIGR00756">
    <property type="entry name" value="PPR"/>
    <property type="match status" value="1"/>
</dbReference>
<feature type="region of interest" description="Disordered" evidence="3">
    <location>
        <begin position="75"/>
        <end position="144"/>
    </location>
</feature>
<reference evidence="5 6" key="2">
    <citation type="journal article" date="2009" name="PLoS ONE">
        <title>An integrated genetic and cytogenetic map of the cucumber genome.</title>
        <authorList>
            <person name="Ren Y."/>
            <person name="Zhang Z."/>
            <person name="Liu J."/>
            <person name="Staub J.E."/>
            <person name="Han Y."/>
            <person name="Cheng Z."/>
            <person name="Li X."/>
            <person name="Lu J."/>
            <person name="Miao H."/>
            <person name="Kang H."/>
            <person name="Xie B."/>
            <person name="Gu X."/>
            <person name="Wang X."/>
            <person name="Du Y."/>
            <person name="Jin W."/>
            <person name="Huang S."/>
        </authorList>
    </citation>
    <scope>NUCLEOTIDE SEQUENCE [LARGE SCALE GENOMIC DNA]</scope>
    <source>
        <strain evidence="6">cv. 9930</strain>
    </source>
</reference>
<evidence type="ECO:0000256" key="2">
    <source>
        <dbReference type="ARBA" id="ARBA00022737"/>
    </source>
</evidence>
<dbReference type="InterPro" id="IPR002885">
    <property type="entry name" value="PPR_rpt"/>
</dbReference>
<protein>
    <recommendedName>
        <fullName evidence="4">PROP1-like PPR domain-containing protein</fullName>
    </recommendedName>
</protein>
<evidence type="ECO:0000313" key="6">
    <source>
        <dbReference type="Proteomes" id="UP000029981"/>
    </source>
</evidence>
<evidence type="ECO:0000256" key="1">
    <source>
        <dbReference type="ARBA" id="ARBA00007626"/>
    </source>
</evidence>
<dbReference type="OrthoDB" id="739241at2759"/>
<dbReference type="EMBL" id="CM002924">
    <property type="protein sequence ID" value="KGN59436.1"/>
    <property type="molecule type" value="Genomic_DNA"/>
</dbReference>
<keyword evidence="2" id="KW-0677">Repeat</keyword>
<keyword evidence="6" id="KW-1185">Reference proteome</keyword>
<dbReference type="Proteomes" id="UP000029981">
    <property type="component" value="Chromosome 3"/>
</dbReference>
<feature type="domain" description="PROP1-like PPR" evidence="4">
    <location>
        <begin position="441"/>
        <end position="552"/>
    </location>
</feature>